<dbReference type="GeneID" id="106746208"/>
<keyword evidence="2" id="KW-1185">Reference proteome</keyword>
<feature type="compositionally biased region" description="Basic and acidic residues" evidence="1">
    <location>
        <begin position="186"/>
        <end position="195"/>
    </location>
</feature>
<gene>
    <name evidence="3" type="primary">LOC106746208</name>
</gene>
<feature type="region of interest" description="Disordered" evidence="1">
    <location>
        <begin position="1"/>
        <end position="34"/>
    </location>
</feature>
<evidence type="ECO:0000313" key="3">
    <source>
        <dbReference type="RefSeq" id="XP_014478005.1"/>
    </source>
</evidence>
<dbReference type="Proteomes" id="UP000515204">
    <property type="component" value="Unplaced"/>
</dbReference>
<feature type="region of interest" description="Disordered" evidence="1">
    <location>
        <begin position="163"/>
        <end position="246"/>
    </location>
</feature>
<feature type="compositionally biased region" description="Basic residues" evidence="1">
    <location>
        <begin position="15"/>
        <end position="31"/>
    </location>
</feature>
<proteinExistence type="predicted"/>
<dbReference type="OrthoDB" id="7475679at2759"/>
<feature type="compositionally biased region" description="Polar residues" evidence="1">
    <location>
        <begin position="206"/>
        <end position="220"/>
    </location>
</feature>
<dbReference type="RefSeq" id="XP_014478005.1">
    <property type="nucleotide sequence ID" value="XM_014622519.1"/>
</dbReference>
<sequence length="285" mass="31119">MTISRANEQLDRKEPRRKKNHGKSSVRRCKHLSSEEDAGSLADDGVKRFHGDGLVVQLDSNHRMLEITGDGCRVILSRNSGSVHIVGDGCRLSVSHNVGDIEYTGDGGRVLLGPDSSMEKVKFVGDGGKVILDATGPEAAEPTLDYGKFHCCRRRRLEKFPLRDQRNGETEEAASSRGGVAGGACSREKCEGRGDGDDENGGWRVTMSSSSRECLENSLNDVKERGRQRGKYGKRDDQTRKSSRCRRVVTVTEIRGDGRCVRKQLSGDSSLIVTANGDVRSSSPP</sequence>
<dbReference type="KEGG" id="dqu:106746208"/>
<protein>
    <submittedName>
        <fullName evidence="3">Uncharacterized protein LOC106746208</fullName>
    </submittedName>
</protein>
<feature type="compositionally biased region" description="Basic and acidic residues" evidence="1">
    <location>
        <begin position="221"/>
        <end position="240"/>
    </location>
</feature>
<dbReference type="AlphaFoldDB" id="A0A6P3XHR3"/>
<evidence type="ECO:0000256" key="1">
    <source>
        <dbReference type="SAM" id="MobiDB-lite"/>
    </source>
</evidence>
<evidence type="ECO:0000313" key="2">
    <source>
        <dbReference type="Proteomes" id="UP000515204"/>
    </source>
</evidence>
<reference evidence="3" key="1">
    <citation type="submission" date="2025-08" db="UniProtKB">
        <authorList>
            <consortium name="RefSeq"/>
        </authorList>
    </citation>
    <scope>IDENTIFICATION</scope>
</reference>
<organism evidence="2 3">
    <name type="scientific">Dinoponera quadriceps</name>
    <name type="common">South American ant</name>
    <dbReference type="NCBI Taxonomy" id="609295"/>
    <lineage>
        <taxon>Eukaryota</taxon>
        <taxon>Metazoa</taxon>
        <taxon>Ecdysozoa</taxon>
        <taxon>Arthropoda</taxon>
        <taxon>Hexapoda</taxon>
        <taxon>Insecta</taxon>
        <taxon>Pterygota</taxon>
        <taxon>Neoptera</taxon>
        <taxon>Endopterygota</taxon>
        <taxon>Hymenoptera</taxon>
        <taxon>Apocrita</taxon>
        <taxon>Aculeata</taxon>
        <taxon>Formicoidea</taxon>
        <taxon>Formicidae</taxon>
        <taxon>Ponerinae</taxon>
        <taxon>Ponerini</taxon>
        <taxon>Dinoponera</taxon>
    </lineage>
</organism>
<name>A0A6P3XHR3_DINQU</name>
<accession>A0A6P3XHR3</accession>